<reference evidence="3 4" key="1">
    <citation type="submission" date="2024-06" db="EMBL/GenBank/DDBJ databases">
        <title>Genomic Encyclopedia of Type Strains, Phase IV (KMG-IV): sequencing the most valuable type-strain genomes for metagenomic binning, comparative biology and taxonomic classification.</title>
        <authorList>
            <person name="Goeker M."/>
        </authorList>
    </citation>
    <scope>NUCLEOTIDE SEQUENCE [LARGE SCALE GENOMIC DNA]</scope>
    <source>
        <strain evidence="3 4">DSM 29780</strain>
    </source>
</reference>
<feature type="domain" description="Transglycosylase SLT" evidence="2">
    <location>
        <begin position="4"/>
        <end position="189"/>
    </location>
</feature>
<protein>
    <recommendedName>
        <fullName evidence="2">Transglycosylase SLT domain-containing protein</fullName>
    </recommendedName>
</protein>
<dbReference type="SUPFAM" id="SSF53955">
    <property type="entry name" value="Lysozyme-like"/>
    <property type="match status" value="1"/>
</dbReference>
<evidence type="ECO:0000313" key="3">
    <source>
        <dbReference type="EMBL" id="MET3615365.1"/>
    </source>
</evidence>
<evidence type="ECO:0000256" key="1">
    <source>
        <dbReference type="SAM" id="SignalP"/>
    </source>
</evidence>
<keyword evidence="4" id="KW-1185">Reference proteome</keyword>
<dbReference type="PROSITE" id="PS51257">
    <property type="entry name" value="PROKAR_LIPOPROTEIN"/>
    <property type="match status" value="1"/>
</dbReference>
<comment type="caution">
    <text evidence="3">The sequence shown here is derived from an EMBL/GenBank/DDBJ whole genome shotgun (WGS) entry which is preliminary data.</text>
</comment>
<evidence type="ECO:0000313" key="4">
    <source>
        <dbReference type="Proteomes" id="UP001549047"/>
    </source>
</evidence>
<dbReference type="EMBL" id="JBEPMB010000007">
    <property type="protein sequence ID" value="MET3615365.1"/>
    <property type="molecule type" value="Genomic_DNA"/>
</dbReference>
<evidence type="ECO:0000259" key="2">
    <source>
        <dbReference type="Pfam" id="PF19489"/>
    </source>
</evidence>
<proteinExistence type="predicted"/>
<name>A0ABV2J5W3_9HYPH</name>
<dbReference type="InterPro" id="IPR045795">
    <property type="entry name" value="SLT_4"/>
</dbReference>
<dbReference type="Proteomes" id="UP001549047">
    <property type="component" value="Unassembled WGS sequence"/>
</dbReference>
<dbReference type="Gene3D" id="1.10.530.10">
    <property type="match status" value="1"/>
</dbReference>
<organism evidence="3 4">
    <name type="scientific">Rhizobium aquaticum</name>
    <dbReference type="NCBI Taxonomy" id="1549636"/>
    <lineage>
        <taxon>Bacteria</taxon>
        <taxon>Pseudomonadati</taxon>
        <taxon>Pseudomonadota</taxon>
        <taxon>Alphaproteobacteria</taxon>
        <taxon>Hyphomicrobiales</taxon>
        <taxon>Rhizobiaceae</taxon>
        <taxon>Rhizobium/Agrobacterium group</taxon>
        <taxon>Rhizobium</taxon>
    </lineage>
</organism>
<keyword evidence="1" id="KW-0732">Signal</keyword>
<gene>
    <name evidence="3" type="ORF">ABID16_003709</name>
</gene>
<dbReference type="RefSeq" id="WP_354557843.1">
    <property type="nucleotide sequence ID" value="NZ_JBEPMB010000007.1"/>
</dbReference>
<sequence>MRWVFLACLLVLAGCATVPRHTTNACAMFDENDGFFNNWRDATKKAEARWGVPAPILLATIYTESGFRSNARPPRKKLLGFIPWSRPSTAYGYSQALDGTWAHYMAETGRFTASRTRFADAVDFAGWFHRKSYDTNRIALNDPYNLYLAYHSGQQGYARQSYVGNAEALNGAQRFTKIAYRYADQLRTCPN</sequence>
<accession>A0ABV2J5W3</accession>
<feature type="signal peptide" evidence="1">
    <location>
        <begin position="1"/>
        <end position="27"/>
    </location>
</feature>
<feature type="chain" id="PRO_5046710960" description="Transglycosylase SLT domain-containing protein" evidence="1">
    <location>
        <begin position="28"/>
        <end position="191"/>
    </location>
</feature>
<dbReference type="CDD" id="cd00442">
    <property type="entry name" value="Lyz-like"/>
    <property type="match status" value="1"/>
</dbReference>
<dbReference type="InterPro" id="IPR023346">
    <property type="entry name" value="Lysozyme-like_dom_sf"/>
</dbReference>
<dbReference type="Pfam" id="PF19489">
    <property type="entry name" value="SLT_4"/>
    <property type="match status" value="1"/>
</dbReference>